<evidence type="ECO:0000256" key="6">
    <source>
        <dbReference type="SAM" id="MobiDB-lite"/>
    </source>
</evidence>
<evidence type="ECO:0000256" key="2">
    <source>
        <dbReference type="ARBA" id="ARBA00006726"/>
    </source>
</evidence>
<organism evidence="8 9">
    <name type="scientific">Heterorhabditis bacteriophora</name>
    <name type="common">Entomopathogenic nematode worm</name>
    <dbReference type="NCBI Taxonomy" id="37862"/>
    <lineage>
        <taxon>Eukaryota</taxon>
        <taxon>Metazoa</taxon>
        <taxon>Ecdysozoa</taxon>
        <taxon>Nematoda</taxon>
        <taxon>Chromadorea</taxon>
        <taxon>Rhabditida</taxon>
        <taxon>Rhabditina</taxon>
        <taxon>Rhabditomorpha</taxon>
        <taxon>Strongyloidea</taxon>
        <taxon>Heterorhabditidae</taxon>
        <taxon>Heterorhabditis</taxon>
    </lineage>
</organism>
<protein>
    <submittedName>
        <fullName evidence="9">CDI domain-containing protein</fullName>
    </submittedName>
</protein>
<feature type="compositionally biased region" description="Low complexity" evidence="6">
    <location>
        <begin position="93"/>
        <end position="109"/>
    </location>
</feature>
<proteinExistence type="inferred from homology"/>
<keyword evidence="8" id="KW-1185">Reference proteome</keyword>
<evidence type="ECO:0000256" key="1">
    <source>
        <dbReference type="ARBA" id="ARBA00004123"/>
    </source>
</evidence>
<evidence type="ECO:0000256" key="5">
    <source>
        <dbReference type="ARBA" id="ARBA00023306"/>
    </source>
</evidence>
<evidence type="ECO:0000256" key="4">
    <source>
        <dbReference type="ARBA" id="ARBA00023242"/>
    </source>
</evidence>
<keyword evidence="5" id="KW-0131">Cell cycle</keyword>
<evidence type="ECO:0000256" key="3">
    <source>
        <dbReference type="ARBA" id="ARBA00023013"/>
    </source>
</evidence>
<dbReference type="Proteomes" id="UP000095283">
    <property type="component" value="Unplaced"/>
</dbReference>
<dbReference type="AlphaFoldDB" id="A0A1I7XCW9"/>
<dbReference type="InterPro" id="IPR003175">
    <property type="entry name" value="CDI_dom"/>
</dbReference>
<dbReference type="Pfam" id="PF02234">
    <property type="entry name" value="CDI"/>
    <property type="match status" value="1"/>
</dbReference>
<sequence>MCSVSSAPSKVKRSARRCLFGRHDPVQTQLWLNEQLEEIRKREESKFGFNFIIESPIPGTSEYEFFPVSVDSVPGFYRTKLISSVSNSPNQENRNPNSSFDDSDNSLMDCSVSPIPYDRREHATPKKRQGKVTDFMVVRKKRLQHSPKRLEIVLPENRFSTRV</sequence>
<dbReference type="GO" id="GO:0005634">
    <property type="term" value="C:nucleus"/>
    <property type="evidence" value="ECO:0007669"/>
    <property type="project" value="UniProtKB-SubCell"/>
</dbReference>
<accession>A0A1I7XCW9</accession>
<reference evidence="9" key="1">
    <citation type="submission" date="2016-11" db="UniProtKB">
        <authorList>
            <consortium name="WormBaseParasite"/>
        </authorList>
    </citation>
    <scope>IDENTIFICATION</scope>
</reference>
<evidence type="ECO:0000313" key="8">
    <source>
        <dbReference type="Proteomes" id="UP000095283"/>
    </source>
</evidence>
<dbReference type="InterPro" id="IPR044898">
    <property type="entry name" value="CDI_dom_sf"/>
</dbReference>
<dbReference type="WBParaSite" id="Hba_15543">
    <property type="protein sequence ID" value="Hba_15543"/>
    <property type="gene ID" value="Hba_15543"/>
</dbReference>
<dbReference type="GO" id="GO:0051726">
    <property type="term" value="P:regulation of cell cycle"/>
    <property type="evidence" value="ECO:0007669"/>
    <property type="project" value="InterPro"/>
</dbReference>
<feature type="region of interest" description="Disordered" evidence="6">
    <location>
        <begin position="84"/>
        <end position="130"/>
    </location>
</feature>
<dbReference type="PANTHER" id="PTHR10265">
    <property type="entry name" value="CYCLIN-DEPENDENT KINASE INHIBITOR 1"/>
    <property type="match status" value="1"/>
</dbReference>
<dbReference type="GO" id="GO:0004861">
    <property type="term" value="F:cyclin-dependent protein serine/threonine kinase inhibitor activity"/>
    <property type="evidence" value="ECO:0007669"/>
    <property type="project" value="InterPro"/>
</dbReference>
<dbReference type="PANTHER" id="PTHR10265:SF45">
    <property type="entry name" value="DACAPO"/>
    <property type="match status" value="1"/>
</dbReference>
<name>A0A1I7XCW9_HETBA</name>
<comment type="subcellular location">
    <subcellularLocation>
        <location evidence="1">Nucleus</location>
    </subcellularLocation>
</comment>
<evidence type="ECO:0000259" key="7">
    <source>
        <dbReference type="Pfam" id="PF02234"/>
    </source>
</evidence>
<keyword evidence="3" id="KW-0649">Protein kinase inhibitor</keyword>
<dbReference type="Gene3D" id="4.10.365.10">
    <property type="entry name" value="p27"/>
    <property type="match status" value="1"/>
</dbReference>
<comment type="similarity">
    <text evidence="2">Belongs to the CDI family.</text>
</comment>
<keyword evidence="4" id="KW-0539">Nucleus</keyword>
<evidence type="ECO:0000313" key="9">
    <source>
        <dbReference type="WBParaSite" id="Hba_15543"/>
    </source>
</evidence>
<feature type="domain" description="Cyclin-dependent kinase inhibitor" evidence="7">
    <location>
        <begin position="18"/>
        <end position="65"/>
    </location>
</feature>